<reference evidence="1 2" key="1">
    <citation type="submission" date="2014-02" db="EMBL/GenBank/DDBJ databases">
        <authorList>
            <person name="Sears C."/>
            <person name="Carroll K."/>
            <person name="Sack B.R."/>
            <person name="Qadri F."/>
            <person name="Myers L.L."/>
            <person name="Chung G.-T."/>
            <person name="Escheverria P."/>
            <person name="Fraser C.M."/>
            <person name="Sadzewicz L."/>
            <person name="Shefchek K.A."/>
            <person name="Tallon L."/>
            <person name="Das S.P."/>
            <person name="Daugherty S."/>
            <person name="Mongodin E.F."/>
        </authorList>
    </citation>
    <scope>NUCLEOTIDE SEQUENCE [LARGE SCALE GENOMIC DNA]</scope>
    <source>
        <strain evidence="1 2">1007-1-F #10</strain>
    </source>
</reference>
<gene>
    <name evidence="1" type="ORF">M104_5029</name>
</gene>
<sequence length="88" mass="10384">MVNHRHLITEHEPYPGLVEGETFKRPLRSSVFSLSGIRSPERRFLLRLPPDPFLFHYTVGCCRVKYSLGRERTCVPQFCGDFRCHRLH</sequence>
<evidence type="ECO:0000313" key="2">
    <source>
        <dbReference type="Proteomes" id="UP000022433"/>
    </source>
</evidence>
<name>A0AAN4MXP0_BACFG</name>
<organism evidence="1 2">
    <name type="scientific">Bacteroides fragilis str. 1007-1-F #10</name>
    <dbReference type="NCBI Taxonomy" id="1339295"/>
    <lineage>
        <taxon>Bacteria</taxon>
        <taxon>Pseudomonadati</taxon>
        <taxon>Bacteroidota</taxon>
        <taxon>Bacteroidia</taxon>
        <taxon>Bacteroidales</taxon>
        <taxon>Bacteroidaceae</taxon>
        <taxon>Bacteroides</taxon>
    </lineage>
</organism>
<evidence type="ECO:0000313" key="1">
    <source>
        <dbReference type="EMBL" id="EYA11869.1"/>
    </source>
</evidence>
<comment type="caution">
    <text evidence="1">The sequence shown here is derived from an EMBL/GenBank/DDBJ whole genome shotgun (WGS) entry which is preliminary data.</text>
</comment>
<dbReference type="AlphaFoldDB" id="A0AAN4MXP0"/>
<protein>
    <submittedName>
        <fullName evidence="1">Uncharacterized protein</fullName>
    </submittedName>
</protein>
<dbReference type="Proteomes" id="UP000022433">
    <property type="component" value="Unassembled WGS sequence"/>
</dbReference>
<dbReference type="EMBL" id="JGEA01000073">
    <property type="protein sequence ID" value="EYA11869.1"/>
    <property type="molecule type" value="Genomic_DNA"/>
</dbReference>
<accession>A0AAN4MXP0</accession>
<proteinExistence type="predicted"/>